<evidence type="ECO:0000313" key="2">
    <source>
        <dbReference type="EMBL" id="XAG82073.1"/>
    </source>
</evidence>
<dbReference type="AlphaFoldDB" id="A0AAU6V6R7"/>
<evidence type="ECO:0000256" key="1">
    <source>
        <dbReference type="SAM" id="Phobius"/>
    </source>
</evidence>
<evidence type="ECO:0008006" key="3">
    <source>
        <dbReference type="Google" id="ProtNLM"/>
    </source>
</evidence>
<keyword evidence="1" id="KW-0472">Membrane</keyword>
<feature type="transmembrane region" description="Helical" evidence="1">
    <location>
        <begin position="38"/>
        <end position="63"/>
    </location>
</feature>
<organism evidence="2">
    <name type="scientific">bacterium 19NY03SH02</name>
    <dbReference type="NCBI Taxonomy" id="2920631"/>
    <lineage>
        <taxon>Bacteria</taxon>
    </lineage>
</organism>
<accession>A0AAU6V6R7</accession>
<feature type="transmembrane region" description="Helical" evidence="1">
    <location>
        <begin position="88"/>
        <end position="110"/>
    </location>
</feature>
<gene>
    <name evidence="2" type="ORF">MRN14_05635</name>
</gene>
<dbReference type="EMBL" id="CP095354">
    <property type="protein sequence ID" value="XAG82073.1"/>
    <property type="molecule type" value="Genomic_DNA"/>
</dbReference>
<keyword evidence="1" id="KW-1133">Transmembrane helix</keyword>
<proteinExistence type="predicted"/>
<feature type="transmembrane region" description="Helical" evidence="1">
    <location>
        <begin position="6"/>
        <end position="26"/>
    </location>
</feature>
<reference evidence="2" key="1">
    <citation type="submission" date="2022-03" db="EMBL/GenBank/DDBJ databases">
        <title>Sea Food Isolates.</title>
        <authorList>
            <person name="Li c."/>
        </authorList>
    </citation>
    <scope>NUCLEOTIDE SEQUENCE</scope>
    <source>
        <strain evidence="2">19NY03SH02</strain>
    </source>
</reference>
<name>A0AAU6V6R7_UNCXX</name>
<feature type="transmembrane region" description="Helical" evidence="1">
    <location>
        <begin position="122"/>
        <end position="144"/>
    </location>
</feature>
<protein>
    <recommendedName>
        <fullName evidence="3">Apea-like HEPN domain-containing protein</fullName>
    </recommendedName>
</protein>
<sequence>MTPIKISVLSTILIVIISGITSLIGLERPLLSLNENQIFYLYSTSAQVLAGVYGLTLTGFIFFRNELSREEFEDDTLTVAVDSLKERYFNMLLFVTALSIFTLIMSNLVISSESSAQTMFNTIIMNTAQSAFFINLLVIAYFIFDVIAPKRIEKESKVIQQKVDPTPEAEDKGSLESFLTNYNKLEYILQKYGQAYQSEFEGVSRSRRRISNVRLAEFILRAERINQGLFGEIKSLISLRNSIIHGAEPVVSKHMVELSENILQELASALHIKI</sequence>
<keyword evidence="1" id="KW-0812">Transmembrane</keyword>